<keyword evidence="1" id="KW-0472">Membrane</keyword>
<evidence type="ECO:0000313" key="3">
    <source>
        <dbReference type="Proteomes" id="UP001165085"/>
    </source>
</evidence>
<keyword evidence="1" id="KW-1133">Transmembrane helix</keyword>
<comment type="caution">
    <text evidence="2">The sequence shown here is derived from an EMBL/GenBank/DDBJ whole genome shotgun (WGS) entry which is preliminary data.</text>
</comment>
<accession>A0A9W7B0K0</accession>
<name>A0A9W7B0K0_9STRA</name>
<keyword evidence="3" id="KW-1185">Reference proteome</keyword>
<organism evidence="2 3">
    <name type="scientific">Triparma strigata</name>
    <dbReference type="NCBI Taxonomy" id="1606541"/>
    <lineage>
        <taxon>Eukaryota</taxon>
        <taxon>Sar</taxon>
        <taxon>Stramenopiles</taxon>
        <taxon>Ochrophyta</taxon>
        <taxon>Bolidophyceae</taxon>
        <taxon>Parmales</taxon>
        <taxon>Triparmaceae</taxon>
        <taxon>Triparma</taxon>
    </lineage>
</organism>
<sequence length="185" mass="20643">MSLSPISLFGANFVPTLHAEACLNQDVPESVITVTDVSLDGGSIARYANNKFTVNCTTKINIMPQEDGLIVECSLIIKSPVSEQFKKIIPGRLMSGIGSKVMGKVLRFSVRTFGEGLQEDFEFLQNMLVLPLVLYDSSCTGCLGFCFCLFFFVFVFLRVVGYFFFCVAKYVFFRVVGYDFFCSLI</sequence>
<proteinExistence type="predicted"/>
<evidence type="ECO:0000313" key="2">
    <source>
        <dbReference type="EMBL" id="GMH77784.1"/>
    </source>
</evidence>
<keyword evidence="1" id="KW-0812">Transmembrane</keyword>
<dbReference type="OrthoDB" id="426136at2759"/>
<dbReference type="EMBL" id="BRXY01000213">
    <property type="protein sequence ID" value="GMH77784.1"/>
    <property type="molecule type" value="Genomic_DNA"/>
</dbReference>
<dbReference type="AlphaFoldDB" id="A0A9W7B0K0"/>
<gene>
    <name evidence="2" type="ORF">TrST_g13866</name>
</gene>
<feature type="transmembrane region" description="Helical" evidence="1">
    <location>
        <begin position="132"/>
        <end position="156"/>
    </location>
</feature>
<dbReference type="Proteomes" id="UP001165085">
    <property type="component" value="Unassembled WGS sequence"/>
</dbReference>
<feature type="transmembrane region" description="Helical" evidence="1">
    <location>
        <begin position="162"/>
        <end position="181"/>
    </location>
</feature>
<protein>
    <submittedName>
        <fullName evidence="2">Uncharacterized protein</fullName>
    </submittedName>
</protein>
<reference evidence="3" key="1">
    <citation type="journal article" date="2023" name="Commun. Biol.">
        <title>Genome analysis of Parmales, the sister group of diatoms, reveals the evolutionary specialization of diatoms from phago-mixotrophs to photoautotrophs.</title>
        <authorList>
            <person name="Ban H."/>
            <person name="Sato S."/>
            <person name="Yoshikawa S."/>
            <person name="Yamada K."/>
            <person name="Nakamura Y."/>
            <person name="Ichinomiya M."/>
            <person name="Sato N."/>
            <person name="Blanc-Mathieu R."/>
            <person name="Endo H."/>
            <person name="Kuwata A."/>
            <person name="Ogata H."/>
        </authorList>
    </citation>
    <scope>NUCLEOTIDE SEQUENCE [LARGE SCALE GENOMIC DNA]</scope>
    <source>
        <strain evidence="3">NIES 3701</strain>
    </source>
</reference>
<evidence type="ECO:0000256" key="1">
    <source>
        <dbReference type="SAM" id="Phobius"/>
    </source>
</evidence>